<gene>
    <name evidence="2" type="ORF">C2845_PM08G16200</name>
</gene>
<feature type="compositionally biased region" description="Acidic residues" evidence="1">
    <location>
        <begin position="143"/>
        <end position="154"/>
    </location>
</feature>
<dbReference type="PANTHER" id="PTHR46737:SF3">
    <property type="entry name" value="OXIDOREDUCTASE_TRANSITION METAL ION-BINDING PROTEIN (DUF3531)"/>
    <property type="match status" value="1"/>
</dbReference>
<evidence type="ECO:0000313" key="3">
    <source>
        <dbReference type="Proteomes" id="UP000275267"/>
    </source>
</evidence>
<dbReference type="PANTHER" id="PTHR46737">
    <property type="entry name" value="OS02G0827600 PROTEIN"/>
    <property type="match status" value="1"/>
</dbReference>
<comment type="caution">
    <text evidence="2">The sequence shown here is derived from an EMBL/GenBank/DDBJ whole genome shotgun (WGS) entry which is preliminary data.</text>
</comment>
<feature type="region of interest" description="Disordered" evidence="1">
    <location>
        <begin position="47"/>
        <end position="70"/>
    </location>
</feature>
<feature type="compositionally biased region" description="Low complexity" evidence="1">
    <location>
        <begin position="133"/>
        <end position="142"/>
    </location>
</feature>
<dbReference type="Pfam" id="PF12049">
    <property type="entry name" value="DUF3531"/>
    <property type="match status" value="1"/>
</dbReference>
<sequence>MGPLFFCLHQRPSALPAAPSSASSLPFCCPIHSSYCYTAASLDAADSPVRPRGKQAARANAAPRYRNSSAQPAPGMLPALLGGYLAVYPPPPLPPATAAAPSSSARLPAPFPARLRHASRLVARRRASGAGAGDAVSASAAGEGDDEYEAELQEEAFPGWEGGGGGGEEEDYDHDPEIGDIMGDYFDDPKKAQTRMEERIRKKRHKIVQAKTGSPNPMKVVFNKFDFSNSYIWFVFYNALLPKDATIISDALRSWHIVGRLGGCNSMNMQLSQLPLDCKRPTYDALEGANVTPTSFYNIGDLEIQDNLARVWVDIGIHEPLLLDILLNALTTISSDHVGIKQVQFGGLEFVNWNEDLKTEEVGYSVRKI</sequence>
<proteinExistence type="predicted"/>
<name>A0A3L6R2Q6_PANMI</name>
<evidence type="ECO:0000313" key="2">
    <source>
        <dbReference type="EMBL" id="RLM93535.1"/>
    </source>
</evidence>
<dbReference type="OrthoDB" id="2014339at2759"/>
<reference evidence="3" key="1">
    <citation type="journal article" date="2019" name="Nat. Commun.">
        <title>The genome of broomcorn millet.</title>
        <authorList>
            <person name="Zou C."/>
            <person name="Miki D."/>
            <person name="Li D."/>
            <person name="Tang Q."/>
            <person name="Xiao L."/>
            <person name="Rajput S."/>
            <person name="Deng P."/>
            <person name="Jia W."/>
            <person name="Huang R."/>
            <person name="Zhang M."/>
            <person name="Sun Y."/>
            <person name="Hu J."/>
            <person name="Fu X."/>
            <person name="Schnable P.S."/>
            <person name="Li F."/>
            <person name="Zhang H."/>
            <person name="Feng B."/>
            <person name="Zhu X."/>
            <person name="Liu R."/>
            <person name="Schnable J.C."/>
            <person name="Zhu J.-K."/>
            <person name="Zhang H."/>
        </authorList>
    </citation>
    <scope>NUCLEOTIDE SEQUENCE [LARGE SCALE GENOMIC DNA]</scope>
</reference>
<dbReference type="AlphaFoldDB" id="A0A3L6R2Q6"/>
<dbReference type="STRING" id="4540.A0A3L6R2Q6"/>
<accession>A0A3L6R2Q6</accession>
<evidence type="ECO:0000256" key="1">
    <source>
        <dbReference type="SAM" id="MobiDB-lite"/>
    </source>
</evidence>
<keyword evidence="3" id="KW-1185">Reference proteome</keyword>
<dbReference type="InterPro" id="IPR021920">
    <property type="entry name" value="DUF3531"/>
</dbReference>
<protein>
    <submittedName>
        <fullName evidence="2">Uncharacterized protein</fullName>
    </submittedName>
</protein>
<dbReference type="Proteomes" id="UP000275267">
    <property type="component" value="Unassembled WGS sequence"/>
</dbReference>
<dbReference type="EMBL" id="PQIB02000010">
    <property type="protein sequence ID" value="RLM93535.1"/>
    <property type="molecule type" value="Genomic_DNA"/>
</dbReference>
<organism evidence="2 3">
    <name type="scientific">Panicum miliaceum</name>
    <name type="common">Proso millet</name>
    <name type="synonym">Broomcorn millet</name>
    <dbReference type="NCBI Taxonomy" id="4540"/>
    <lineage>
        <taxon>Eukaryota</taxon>
        <taxon>Viridiplantae</taxon>
        <taxon>Streptophyta</taxon>
        <taxon>Embryophyta</taxon>
        <taxon>Tracheophyta</taxon>
        <taxon>Spermatophyta</taxon>
        <taxon>Magnoliopsida</taxon>
        <taxon>Liliopsida</taxon>
        <taxon>Poales</taxon>
        <taxon>Poaceae</taxon>
        <taxon>PACMAD clade</taxon>
        <taxon>Panicoideae</taxon>
        <taxon>Panicodae</taxon>
        <taxon>Paniceae</taxon>
        <taxon>Panicinae</taxon>
        <taxon>Panicum</taxon>
        <taxon>Panicum sect. Panicum</taxon>
    </lineage>
</organism>
<feature type="region of interest" description="Disordered" evidence="1">
    <location>
        <begin position="125"/>
        <end position="188"/>
    </location>
</feature>
<feature type="compositionally biased region" description="Low complexity" evidence="1">
    <location>
        <begin position="56"/>
        <end position="70"/>
    </location>
</feature>